<evidence type="ECO:0000313" key="2">
    <source>
        <dbReference type="Proteomes" id="UP001519331"/>
    </source>
</evidence>
<dbReference type="EMBL" id="JAGINX010000001">
    <property type="protein sequence ID" value="MBP2317545.1"/>
    <property type="molecule type" value="Genomic_DNA"/>
</dbReference>
<dbReference type="InterPro" id="IPR009057">
    <property type="entry name" value="Homeodomain-like_sf"/>
</dbReference>
<evidence type="ECO:0000313" key="1">
    <source>
        <dbReference type="EMBL" id="MBP2317545.1"/>
    </source>
</evidence>
<dbReference type="InterPro" id="IPR002514">
    <property type="entry name" value="Transposase_8"/>
</dbReference>
<comment type="caution">
    <text evidence="1">The sequence shown here is derived from an EMBL/GenBank/DDBJ whole genome shotgun (WGS) entry which is preliminary data.</text>
</comment>
<gene>
    <name evidence="1" type="ORF">JOF45_000564</name>
</gene>
<keyword evidence="2" id="KW-1185">Reference proteome</keyword>
<protein>
    <submittedName>
        <fullName evidence="1">Transposase</fullName>
    </submittedName>
</protein>
<dbReference type="Gene3D" id="1.10.10.10">
    <property type="entry name" value="Winged helix-like DNA-binding domain superfamily/Winged helix DNA-binding domain"/>
    <property type="match status" value="1"/>
</dbReference>
<accession>A0ABS4SZC8</accession>
<dbReference type="SUPFAM" id="SSF46689">
    <property type="entry name" value="Homeodomain-like"/>
    <property type="match status" value="1"/>
</dbReference>
<dbReference type="InterPro" id="IPR036388">
    <property type="entry name" value="WH-like_DNA-bd_sf"/>
</dbReference>
<proteinExistence type="predicted"/>
<sequence length="108" mass="12262">MAKRYSPEFKERASRMVEDHQRVHACSKWRAAEAVASKLGASSHTVYGWLKRTRQVNDQSSTSDDEPAEAQKRIAALEAEVLELRRANEILKSASAFFAKELDRPTTR</sequence>
<name>A0ABS4SZC8_9MICC</name>
<dbReference type="Proteomes" id="UP001519331">
    <property type="component" value="Unassembled WGS sequence"/>
</dbReference>
<reference evidence="1 2" key="1">
    <citation type="submission" date="2021-03" db="EMBL/GenBank/DDBJ databases">
        <title>Sequencing the genomes of 1000 actinobacteria strains.</title>
        <authorList>
            <person name="Klenk H.-P."/>
        </authorList>
    </citation>
    <scope>NUCLEOTIDE SEQUENCE [LARGE SCALE GENOMIC DNA]</scope>
    <source>
        <strain evidence="1 2">DSM 12544</strain>
    </source>
</reference>
<organism evidence="1 2">
    <name type="scientific">Nesterenkonia lacusekhoensis</name>
    <dbReference type="NCBI Taxonomy" id="150832"/>
    <lineage>
        <taxon>Bacteria</taxon>
        <taxon>Bacillati</taxon>
        <taxon>Actinomycetota</taxon>
        <taxon>Actinomycetes</taxon>
        <taxon>Micrococcales</taxon>
        <taxon>Micrococcaceae</taxon>
        <taxon>Nesterenkonia</taxon>
    </lineage>
</organism>
<dbReference type="Pfam" id="PF01527">
    <property type="entry name" value="HTH_Tnp_1"/>
    <property type="match status" value="1"/>
</dbReference>